<dbReference type="OMA" id="KGSIWCR"/>
<dbReference type="STRING" id="42514.ENSPNAP00000010723"/>
<accession>A0A3B4CGY5</accession>
<feature type="region of interest" description="Disordered" evidence="1">
    <location>
        <begin position="120"/>
        <end position="259"/>
    </location>
</feature>
<name>A0A3B4CGY5_PYGNA</name>
<feature type="compositionally biased region" description="Polar residues" evidence="1">
    <location>
        <begin position="129"/>
        <end position="138"/>
    </location>
</feature>
<dbReference type="PANTHER" id="PTHR47282:SF1">
    <property type="entry name" value="PGC-1 AND ERR-INDUCED REGULATOR IN MUSCLE PROTEIN 1"/>
    <property type="match status" value="1"/>
</dbReference>
<dbReference type="AlphaFoldDB" id="A0A3B4CGY5"/>
<feature type="compositionally biased region" description="Polar residues" evidence="1">
    <location>
        <begin position="162"/>
        <end position="187"/>
    </location>
</feature>
<keyword evidence="3" id="KW-1185">Reference proteome</keyword>
<evidence type="ECO:0000313" key="3">
    <source>
        <dbReference type="Proteomes" id="UP001501920"/>
    </source>
</evidence>
<feature type="compositionally biased region" description="Polar residues" evidence="1">
    <location>
        <begin position="146"/>
        <end position="155"/>
    </location>
</feature>
<dbReference type="PANTHER" id="PTHR47282">
    <property type="entry name" value="PGC-1 AND ERR-INDUCED REGULATOR IN MUSCLE PROTEIN 1"/>
    <property type="match status" value="1"/>
</dbReference>
<reference evidence="2 3" key="1">
    <citation type="submission" date="2020-10" db="EMBL/GenBank/DDBJ databases">
        <title>Pygocentrus nattereri (red-bellied piranha) genome, fPygNat1, primary haplotype.</title>
        <authorList>
            <person name="Myers G."/>
            <person name="Meyer A."/>
            <person name="Karagic N."/>
            <person name="Pippel M."/>
            <person name="Winkler S."/>
            <person name="Tracey A."/>
            <person name="Wood J."/>
            <person name="Formenti G."/>
            <person name="Howe K."/>
            <person name="Fedrigo O."/>
            <person name="Jarvis E.D."/>
        </authorList>
    </citation>
    <scope>NUCLEOTIDE SEQUENCE [LARGE SCALE GENOMIC DNA]</scope>
</reference>
<protein>
    <submittedName>
        <fullName evidence="2">Uncharacterized protein</fullName>
    </submittedName>
</protein>
<dbReference type="GO" id="GO:0005737">
    <property type="term" value="C:cytoplasm"/>
    <property type="evidence" value="ECO:0007669"/>
    <property type="project" value="TreeGrafter"/>
</dbReference>
<feature type="compositionally biased region" description="Polar residues" evidence="1">
    <location>
        <begin position="199"/>
        <end position="213"/>
    </location>
</feature>
<dbReference type="Ensembl" id="ENSPNAT00000035830.2">
    <property type="protein sequence ID" value="ENSPNAP00000010723.1"/>
    <property type="gene ID" value="ENSPNAG00000016310.2"/>
</dbReference>
<feature type="region of interest" description="Disordered" evidence="1">
    <location>
        <begin position="32"/>
        <end position="65"/>
    </location>
</feature>
<feature type="compositionally biased region" description="Basic residues" evidence="1">
    <location>
        <begin position="215"/>
        <end position="229"/>
    </location>
</feature>
<dbReference type="GO" id="GO:0005634">
    <property type="term" value="C:nucleus"/>
    <property type="evidence" value="ECO:0007669"/>
    <property type="project" value="TreeGrafter"/>
</dbReference>
<dbReference type="GO" id="GO:0014850">
    <property type="term" value="P:response to muscle activity"/>
    <property type="evidence" value="ECO:0007669"/>
    <property type="project" value="TreeGrafter"/>
</dbReference>
<dbReference type="GO" id="GO:0006355">
    <property type="term" value="P:regulation of DNA-templated transcription"/>
    <property type="evidence" value="ECO:0007669"/>
    <property type="project" value="InterPro"/>
</dbReference>
<evidence type="ECO:0000256" key="1">
    <source>
        <dbReference type="SAM" id="MobiDB-lite"/>
    </source>
</evidence>
<reference evidence="2" key="3">
    <citation type="submission" date="2025-09" db="UniProtKB">
        <authorList>
            <consortium name="Ensembl"/>
        </authorList>
    </citation>
    <scope>IDENTIFICATION</scope>
</reference>
<sequence>MDDLEHSILIAERDWDSFYEESEECSIQQAQLAGLDDSGLSDTDDEKKYTQEPVLPLLTNPGKNEEHDAVSQTLSTVDDCDKGNPLEDSECLNHKTDVQQTTQISLNDNTATCVCLSSSDRGVNDTGPDDQQNASDAKNIQEHDQSQGTNKSSQVMEEPIPITTSPSTNAANSEGETLTKVMESSATPKKEKERWFVTVNDSPVQQKVHSGTVGQKKRRKKKTSKKSGHRNSAMGGQCPHSNSEKEAEGEKTKKLQKAQNKFKQSLQKCSESLDFNTLNKEDFTNIKQEEFSPVKELGGESFDKTFLLKSNCTSAAQSPFTVDIATETPENNPSASLNTQSSFILTHSSQLQANVLDKFMTQLANDQSTVKGLTNEPENNTDIATQNQLMTNNLSHIHDDPKEDAPPNELYQQQEYSKESNNAEIYSVQETLNISLETAAGPSRPIYALSSFWDEMEKLTINDILHLRVASKSPLSGSVYPEKSDVQLQDRNILDSKHNSLQDSNLVDDTADSDYFTHLDDSKPDRSSCEFSTLSDFDEEFLQIINTSANPSPEPQSVNEQTNSILESNYISELLLEQELPTVNKESDSEDIIVLCPQDGMPLYLYPATEAHGLYLTPKAESNGNPFELEGIRNAPSPVLSVGSTLEDQCLFSFSELFAQDIDEQGLQTRTPDRCSSAVSFYSSKKLSVPETYDDFFSDFVVGNLLFPSVQDQTVTVPIFSSSRSVVRDLVFPEVEELIEMKIEDDNSPVHFMAHFSNQPERSSSPLRSQNFYFFTGQRRHWSSFLSLRKIRFIDKGSTWCQKVSSWIFPKETTKVTSYVSRAQPMPHLFNVGDGAQEPFVVQQDHVQYTASISKRECLHFTIKQSDMCLVCIAFASWILKSYNPQSTDMWKAGMLVLASALDALVVMAEELDLGVWLLARTSS</sequence>
<dbReference type="InterPro" id="IPR043442">
    <property type="entry name" value="Perm1"/>
</dbReference>
<proteinExistence type="predicted"/>
<evidence type="ECO:0000313" key="2">
    <source>
        <dbReference type="Ensembl" id="ENSPNAP00000010723.1"/>
    </source>
</evidence>
<dbReference type="Proteomes" id="UP001501920">
    <property type="component" value="Chromosome 26"/>
</dbReference>
<dbReference type="GeneTree" id="ENSGT00940000169508"/>
<organism evidence="2 3">
    <name type="scientific">Pygocentrus nattereri</name>
    <name type="common">Red-bellied piranha</name>
    <dbReference type="NCBI Taxonomy" id="42514"/>
    <lineage>
        <taxon>Eukaryota</taxon>
        <taxon>Metazoa</taxon>
        <taxon>Chordata</taxon>
        <taxon>Craniata</taxon>
        <taxon>Vertebrata</taxon>
        <taxon>Euteleostomi</taxon>
        <taxon>Actinopterygii</taxon>
        <taxon>Neopterygii</taxon>
        <taxon>Teleostei</taxon>
        <taxon>Ostariophysi</taxon>
        <taxon>Characiformes</taxon>
        <taxon>Characoidei</taxon>
        <taxon>Pygocentrus</taxon>
    </lineage>
</organism>
<feature type="compositionally biased region" description="Basic and acidic residues" evidence="1">
    <location>
        <begin position="242"/>
        <end position="253"/>
    </location>
</feature>
<reference evidence="2" key="2">
    <citation type="submission" date="2025-08" db="UniProtKB">
        <authorList>
            <consortium name="Ensembl"/>
        </authorList>
    </citation>
    <scope>IDENTIFICATION</scope>
</reference>